<name>A0A8B6E322_MYTGA</name>
<evidence type="ECO:0000313" key="2">
    <source>
        <dbReference type="Proteomes" id="UP000596742"/>
    </source>
</evidence>
<feature type="non-terminal residue" evidence="1">
    <location>
        <position position="1"/>
    </location>
</feature>
<dbReference type="Proteomes" id="UP000596742">
    <property type="component" value="Unassembled WGS sequence"/>
</dbReference>
<comment type="caution">
    <text evidence="1">The sequence shown here is derived from an EMBL/GenBank/DDBJ whole genome shotgun (WGS) entry which is preliminary data.</text>
</comment>
<gene>
    <name evidence="1" type="ORF">MGAL_10B083324</name>
</gene>
<dbReference type="AlphaFoldDB" id="A0A8B6E322"/>
<keyword evidence="2" id="KW-1185">Reference proteome</keyword>
<dbReference type="OrthoDB" id="10446461at2759"/>
<sequence>ACYGKQRRGLGAIQYIEANEADEESNDDDESYSNSVESFKDIFNMLIATEDDIKKLKTAVGFVRKSSSDIEALLDLFEDDDSDVEVFRKHLQNIDEVWSLLELIGYELQDDRIELTYDGPFHHLIPTLIAAISLFDTKDLDYISKCDSYQRKEILRIIEADSRGLRCIPVDPQFTQELQKEPVENVMALMNYEIDFLKGELSPRSNKSSTNILVKYLLNCL</sequence>
<proteinExistence type="predicted"/>
<evidence type="ECO:0000313" key="1">
    <source>
        <dbReference type="EMBL" id="VDI28181.1"/>
    </source>
</evidence>
<accession>A0A8B6E322</accession>
<protein>
    <submittedName>
        <fullName evidence="1">Uncharacterized protein</fullName>
    </submittedName>
</protein>
<dbReference type="EMBL" id="UYJE01004465">
    <property type="protein sequence ID" value="VDI28181.1"/>
    <property type="molecule type" value="Genomic_DNA"/>
</dbReference>
<reference evidence="1" key="1">
    <citation type="submission" date="2018-11" db="EMBL/GenBank/DDBJ databases">
        <authorList>
            <person name="Alioto T."/>
            <person name="Alioto T."/>
        </authorList>
    </citation>
    <scope>NUCLEOTIDE SEQUENCE</scope>
</reference>
<organism evidence="1 2">
    <name type="scientific">Mytilus galloprovincialis</name>
    <name type="common">Mediterranean mussel</name>
    <dbReference type="NCBI Taxonomy" id="29158"/>
    <lineage>
        <taxon>Eukaryota</taxon>
        <taxon>Metazoa</taxon>
        <taxon>Spiralia</taxon>
        <taxon>Lophotrochozoa</taxon>
        <taxon>Mollusca</taxon>
        <taxon>Bivalvia</taxon>
        <taxon>Autobranchia</taxon>
        <taxon>Pteriomorphia</taxon>
        <taxon>Mytilida</taxon>
        <taxon>Mytiloidea</taxon>
        <taxon>Mytilidae</taxon>
        <taxon>Mytilinae</taxon>
        <taxon>Mytilus</taxon>
    </lineage>
</organism>